<comment type="catalytic activity">
    <reaction evidence="1">
        <text>Exonucleolytic cleavage in either 5'- to 3'- or 3'- to 5'-direction to yield nucleoside 5'-phosphates.</text>
        <dbReference type="EC" id="3.1.11.6"/>
    </reaction>
</comment>
<evidence type="ECO:0000256" key="1">
    <source>
        <dbReference type="RuleBase" id="RU004355"/>
    </source>
</evidence>
<name>A0A081PG21_9SPHI</name>
<proteinExistence type="inferred from homology"/>
<dbReference type="GO" id="GO:0009318">
    <property type="term" value="C:exodeoxyribonuclease VII complex"/>
    <property type="evidence" value="ECO:0007669"/>
    <property type="project" value="UniProtKB-UniRule"/>
</dbReference>
<dbReference type="GO" id="GO:0005737">
    <property type="term" value="C:cytoplasm"/>
    <property type="evidence" value="ECO:0007669"/>
    <property type="project" value="UniProtKB-SubCell"/>
</dbReference>
<dbReference type="GO" id="GO:0008855">
    <property type="term" value="F:exodeoxyribonuclease VII activity"/>
    <property type="evidence" value="ECO:0007669"/>
    <property type="project" value="UniProtKB-UniRule"/>
</dbReference>
<protein>
    <recommendedName>
        <fullName evidence="1">Exodeoxyribonuclease 7 large subunit</fullName>
        <ecNumber evidence="1">3.1.11.6</ecNumber>
    </recommendedName>
</protein>
<reference evidence="3 4" key="1">
    <citation type="journal article" date="1992" name="Int. J. Syst. Bacteriol.">
        <title>Sphingobacterium antarcticus sp. nov. a Psychrotrophic Bacterium from the Soils of Schirmacher Oasis, Antarctica.</title>
        <authorList>
            <person name="Shivaji S."/>
            <person name="Ray M.K."/>
            <person name="Rao N.S."/>
            <person name="Saiserr L."/>
            <person name="Jagannadham M.V."/>
            <person name="Kumar G.S."/>
            <person name="Reddy G."/>
            <person name="Bhargava P.M."/>
        </authorList>
    </citation>
    <scope>NUCLEOTIDE SEQUENCE [LARGE SCALE GENOMIC DNA]</scope>
    <source>
        <strain evidence="3 4">4BY</strain>
    </source>
</reference>
<feature type="domain" description="Exonuclease VII large subunit C-terminal" evidence="2">
    <location>
        <begin position="153"/>
        <end position="442"/>
    </location>
</feature>
<gene>
    <name evidence="3" type="ORF">N180_19475</name>
</gene>
<evidence type="ECO:0000313" key="4">
    <source>
        <dbReference type="Proteomes" id="UP000028007"/>
    </source>
</evidence>
<dbReference type="RefSeq" id="WP_037441573.1">
    <property type="nucleotide sequence ID" value="NZ_JNFF01000067.1"/>
</dbReference>
<dbReference type="PANTHER" id="PTHR30008:SF0">
    <property type="entry name" value="EXODEOXYRIBONUCLEASE 7 LARGE SUBUNIT"/>
    <property type="match status" value="1"/>
</dbReference>
<dbReference type="Proteomes" id="UP000028007">
    <property type="component" value="Unassembled WGS sequence"/>
</dbReference>
<dbReference type="NCBIfam" id="TIGR00237">
    <property type="entry name" value="xseA"/>
    <property type="match status" value="1"/>
</dbReference>
<keyword evidence="1" id="KW-0269">Exonuclease</keyword>
<evidence type="ECO:0000313" key="3">
    <source>
        <dbReference type="EMBL" id="KEQ29644.1"/>
    </source>
</evidence>
<dbReference type="EC" id="3.1.11.6" evidence="1"/>
<dbReference type="eggNOG" id="COG1570">
    <property type="taxonomic scope" value="Bacteria"/>
</dbReference>
<comment type="caution">
    <text evidence="3">The sequence shown here is derived from an EMBL/GenBank/DDBJ whole genome shotgun (WGS) entry which is preliminary data.</text>
</comment>
<organism evidence="3 4">
    <name type="scientific">Pedobacter antarcticus 4BY</name>
    <dbReference type="NCBI Taxonomy" id="1358423"/>
    <lineage>
        <taxon>Bacteria</taxon>
        <taxon>Pseudomonadati</taxon>
        <taxon>Bacteroidota</taxon>
        <taxon>Sphingobacteriia</taxon>
        <taxon>Sphingobacteriales</taxon>
        <taxon>Sphingobacteriaceae</taxon>
        <taxon>Pedobacter</taxon>
    </lineage>
</organism>
<accession>A0A081PG21</accession>
<dbReference type="InterPro" id="IPR020579">
    <property type="entry name" value="Exonuc_VII_lsu_C"/>
</dbReference>
<keyword evidence="1" id="KW-0540">Nuclease</keyword>
<keyword evidence="4" id="KW-1185">Reference proteome</keyword>
<evidence type="ECO:0000259" key="2">
    <source>
        <dbReference type="Pfam" id="PF02601"/>
    </source>
</evidence>
<keyword evidence="1" id="KW-0378">Hydrolase</keyword>
<dbReference type="EMBL" id="JNFF01000067">
    <property type="protein sequence ID" value="KEQ29644.1"/>
    <property type="molecule type" value="Genomic_DNA"/>
</dbReference>
<comment type="subcellular location">
    <subcellularLocation>
        <location evidence="1">Cytoplasm</location>
    </subcellularLocation>
</comment>
<dbReference type="GO" id="GO:0006308">
    <property type="term" value="P:DNA catabolic process"/>
    <property type="evidence" value="ECO:0007669"/>
    <property type="project" value="UniProtKB-UniRule"/>
</dbReference>
<sequence length="457" mass="51690">MSNPSSIRLSELTSKVQQVISTSFGAVKYWVIADVTNYTYKTERNFHYFDLVEKDTRSAGIVARFSARAWGNAALNITNFERATGQNFKNDLHVLIQVEVLFNSVYGLQLNVVDIDTNFTLGHLEQQRKATLERLLRENPAFISLAEGIYQTRNSKLTFGPVIQRIAVISSETSAGYQDFRHTLENNAFGYKIIIDNYFALVQGEANAKAFLARLITVFESGIPYDAVILIRGGGAQTDFLLFDQYELNRAIAKFPIPVITGIGHQKNETIADLMAHTSTKTPTKAAEFIIAHNRNFEETLKAIQQTLIIKAAQLMAIHKDKLNTLNQQTIHAAKKMLTLEAHGLLSLSQRFLSQPQLILSGKKRDLENFRVNLAGYSKLYLQHQQREIEHIRSLMRLMSPENILSKGFALLKVNGEIIKDMTHIETGTIIEVILADTEIETKVLTKKYRHGKEYEL</sequence>
<dbReference type="PANTHER" id="PTHR30008">
    <property type="entry name" value="EXODEOXYRIBONUCLEASE 7 LARGE SUBUNIT"/>
    <property type="match status" value="1"/>
</dbReference>
<dbReference type="AlphaFoldDB" id="A0A081PG21"/>
<comment type="similarity">
    <text evidence="1">Belongs to the XseA family.</text>
</comment>
<dbReference type="InterPro" id="IPR003753">
    <property type="entry name" value="Exonuc_VII_L"/>
</dbReference>
<dbReference type="Pfam" id="PF02601">
    <property type="entry name" value="Exonuc_VII_L"/>
    <property type="match status" value="1"/>
</dbReference>